<comment type="caution">
    <text evidence="1">The sequence shown here is derived from an EMBL/GenBank/DDBJ whole genome shotgun (WGS) entry which is preliminary data.</text>
</comment>
<dbReference type="EMBL" id="MU394340">
    <property type="protein sequence ID" value="KAI6084214.1"/>
    <property type="molecule type" value="Genomic_DNA"/>
</dbReference>
<gene>
    <name evidence="1" type="ORF">F4821DRAFT_280297</name>
</gene>
<sequence>MSGSRMIFPNEVWLEIADILEHNDDKKTLATLARCNKNLLRVITKPLYRRFIVKATEKEEEKKAGSQSVALFHSAILKNPRLRREVQEISIGHFTDIVRGQHVWITMVVKDLIIRLSNVTSIHLNLTSDAGFTGMSFGPWKNRSANNRLGELKEVSLEYGKTYGGLHQFSSCGLLNGVAPGIKRLTLRKRTVFPTGFDHHEVRRWDNDPSENPYIPHNLDYLPGDILPALEGLQELTLNFNYVGHWSDYVLAQHCTGLKTLTYTRGDTWLVENWAKQADTWDLYIKWTRLNKVTNIVDFTLNSLEALENLTISQDAIDYGRMQNGIDKGDLDGFLPLSLKTLRIVDFKNSFTAGIKHFASTFRSEGYTNLEVVELDHTCSVCSMEDESMDEDEPMKEDERDLIVELFAAADVKCTFIESGPSPWLR</sequence>
<evidence type="ECO:0000313" key="1">
    <source>
        <dbReference type="EMBL" id="KAI6084214.1"/>
    </source>
</evidence>
<reference evidence="1 2" key="1">
    <citation type="journal article" date="2022" name="New Phytol.">
        <title>Ecological generalism drives hyperdiversity of secondary metabolite gene clusters in xylarialean endophytes.</title>
        <authorList>
            <person name="Franco M.E.E."/>
            <person name="Wisecaver J.H."/>
            <person name="Arnold A.E."/>
            <person name="Ju Y.M."/>
            <person name="Slot J.C."/>
            <person name="Ahrendt S."/>
            <person name="Moore L.P."/>
            <person name="Eastman K.E."/>
            <person name="Scott K."/>
            <person name="Konkel Z."/>
            <person name="Mondo S.J."/>
            <person name="Kuo A."/>
            <person name="Hayes R.D."/>
            <person name="Haridas S."/>
            <person name="Andreopoulos B."/>
            <person name="Riley R."/>
            <person name="LaButti K."/>
            <person name="Pangilinan J."/>
            <person name="Lipzen A."/>
            <person name="Amirebrahimi M."/>
            <person name="Yan J."/>
            <person name="Adam C."/>
            <person name="Keymanesh K."/>
            <person name="Ng V."/>
            <person name="Louie K."/>
            <person name="Northen T."/>
            <person name="Drula E."/>
            <person name="Henrissat B."/>
            <person name="Hsieh H.M."/>
            <person name="Youens-Clark K."/>
            <person name="Lutzoni F."/>
            <person name="Miadlikowska J."/>
            <person name="Eastwood D.C."/>
            <person name="Hamelin R.C."/>
            <person name="Grigoriev I.V."/>
            <person name="U'Ren J.M."/>
        </authorList>
    </citation>
    <scope>NUCLEOTIDE SEQUENCE [LARGE SCALE GENOMIC DNA]</scope>
    <source>
        <strain evidence="1 2">ER1909</strain>
    </source>
</reference>
<organism evidence="1 2">
    <name type="scientific">Hypoxylon rubiginosum</name>
    <dbReference type="NCBI Taxonomy" id="110542"/>
    <lineage>
        <taxon>Eukaryota</taxon>
        <taxon>Fungi</taxon>
        <taxon>Dikarya</taxon>
        <taxon>Ascomycota</taxon>
        <taxon>Pezizomycotina</taxon>
        <taxon>Sordariomycetes</taxon>
        <taxon>Xylariomycetidae</taxon>
        <taxon>Xylariales</taxon>
        <taxon>Hypoxylaceae</taxon>
        <taxon>Hypoxylon</taxon>
    </lineage>
</organism>
<evidence type="ECO:0000313" key="2">
    <source>
        <dbReference type="Proteomes" id="UP001497680"/>
    </source>
</evidence>
<proteinExistence type="predicted"/>
<name>A0ACC0CUV9_9PEZI</name>
<keyword evidence="2" id="KW-1185">Reference proteome</keyword>
<dbReference type="Proteomes" id="UP001497680">
    <property type="component" value="Unassembled WGS sequence"/>
</dbReference>
<protein>
    <submittedName>
        <fullName evidence="1">Uncharacterized protein</fullName>
    </submittedName>
</protein>
<accession>A0ACC0CUV9</accession>